<protein>
    <recommendedName>
        <fullName evidence="3">GIY-YIG nuclease family protein</fullName>
    </recommendedName>
</protein>
<dbReference type="Gene3D" id="3.40.1440.10">
    <property type="entry name" value="GIY-YIG endonuclease"/>
    <property type="match status" value="1"/>
</dbReference>
<evidence type="ECO:0000313" key="1">
    <source>
        <dbReference type="EMBL" id="GGG51896.1"/>
    </source>
</evidence>
<organism evidence="1 2">
    <name type="scientific">Paenibacillus radicis</name>
    <name type="common">ex Gao et al. 2016</name>
    <dbReference type="NCBI Taxonomy" id="1737354"/>
    <lineage>
        <taxon>Bacteria</taxon>
        <taxon>Bacillati</taxon>
        <taxon>Bacillota</taxon>
        <taxon>Bacilli</taxon>
        <taxon>Bacillales</taxon>
        <taxon>Paenibacillaceae</taxon>
        <taxon>Paenibacillus</taxon>
    </lineage>
</organism>
<dbReference type="SUPFAM" id="SSF82771">
    <property type="entry name" value="GIY-YIG endonuclease"/>
    <property type="match status" value="1"/>
</dbReference>
<dbReference type="EMBL" id="BMHY01000001">
    <property type="protein sequence ID" value="GGG51896.1"/>
    <property type="molecule type" value="Genomic_DNA"/>
</dbReference>
<accession>A0A917GN37</accession>
<keyword evidence="2" id="KW-1185">Reference proteome</keyword>
<comment type="caution">
    <text evidence="1">The sequence shown here is derived from an EMBL/GenBank/DDBJ whole genome shotgun (WGS) entry which is preliminary data.</text>
</comment>
<gene>
    <name evidence="1" type="ORF">GCM10010918_00710</name>
</gene>
<name>A0A917GN37_9BACL</name>
<proteinExistence type="predicted"/>
<dbReference type="Proteomes" id="UP000600247">
    <property type="component" value="Unassembled WGS sequence"/>
</dbReference>
<dbReference type="RefSeq" id="WP_188886970.1">
    <property type="nucleotide sequence ID" value="NZ_BMHY01000001.1"/>
</dbReference>
<dbReference type="CDD" id="cd10451">
    <property type="entry name" value="GIY-YIG_LuxR_like"/>
    <property type="match status" value="1"/>
</dbReference>
<reference evidence="1 2" key="1">
    <citation type="journal article" date="2014" name="Int. J. Syst. Evol. Microbiol.">
        <title>Complete genome sequence of Corynebacterium casei LMG S-19264T (=DSM 44701T), isolated from a smear-ripened cheese.</title>
        <authorList>
            <consortium name="US DOE Joint Genome Institute (JGI-PGF)"/>
            <person name="Walter F."/>
            <person name="Albersmeier A."/>
            <person name="Kalinowski J."/>
            <person name="Ruckert C."/>
        </authorList>
    </citation>
    <scope>NUCLEOTIDE SEQUENCE [LARGE SCALE GENOMIC DNA]</scope>
    <source>
        <strain evidence="1 2">CGMCC 1.15286</strain>
    </source>
</reference>
<evidence type="ECO:0008006" key="3">
    <source>
        <dbReference type="Google" id="ProtNLM"/>
    </source>
</evidence>
<dbReference type="AlphaFoldDB" id="A0A917GN37"/>
<evidence type="ECO:0000313" key="2">
    <source>
        <dbReference type="Proteomes" id="UP000600247"/>
    </source>
</evidence>
<dbReference type="InterPro" id="IPR035901">
    <property type="entry name" value="GIY-YIG_endonuc_sf"/>
</dbReference>
<sequence length="121" mass="14720">MDKNKRRELVEEYKKIKVYMGVIQIKNKVNDKIFIDSYPNLKNKWFTLQMQLDMGKFANAGLQKEWKEFGADAFDYEVLEQKDTEKVTDIRWEMKQILKPWFQKLQPFEDKGYNKPLKEFN</sequence>